<sequence>MGQEYFKKYYDVEVGFTEFYINIPMSSTMVLKGILKMIAILKFHFLSISLP</sequence>
<dbReference type="Proteomes" id="UP000810207">
    <property type="component" value="Unassembled WGS sequence"/>
</dbReference>
<keyword evidence="2" id="KW-1185">Reference proteome</keyword>
<protein>
    <submittedName>
        <fullName evidence="1">Uncharacterized protein</fullName>
    </submittedName>
</protein>
<comment type="caution">
    <text evidence="1">The sequence shown here is derived from an EMBL/GenBank/DDBJ whole genome shotgun (WGS) entry which is preliminary data.</text>
</comment>
<dbReference type="EMBL" id="JAGIKV010000005">
    <property type="protein sequence ID" value="MBP2245180.1"/>
    <property type="molecule type" value="Genomic_DNA"/>
</dbReference>
<gene>
    <name evidence="1" type="ORF">J2Z28_001796</name>
</gene>
<proteinExistence type="predicted"/>
<organism evidence="1 2">
    <name type="scientific">Paenibacillus xylanexedens</name>
    <dbReference type="NCBI Taxonomy" id="528191"/>
    <lineage>
        <taxon>Bacteria</taxon>
        <taxon>Bacillati</taxon>
        <taxon>Bacillota</taxon>
        <taxon>Bacilli</taxon>
        <taxon>Bacillales</taxon>
        <taxon>Paenibacillaceae</taxon>
        <taxon>Paenibacillus</taxon>
    </lineage>
</organism>
<reference evidence="1 2" key="1">
    <citation type="submission" date="2021-03" db="EMBL/GenBank/DDBJ databases">
        <title>Genomic Encyclopedia of Type Strains, Phase IV (KMG-IV): sequencing the most valuable type-strain genomes for metagenomic binning, comparative biology and taxonomic classification.</title>
        <authorList>
            <person name="Goeker M."/>
        </authorList>
    </citation>
    <scope>NUCLEOTIDE SEQUENCE [LARGE SCALE GENOMIC DNA]</scope>
    <source>
        <strain evidence="1 2">DSM 21292</strain>
    </source>
</reference>
<evidence type="ECO:0000313" key="2">
    <source>
        <dbReference type="Proteomes" id="UP000810207"/>
    </source>
</evidence>
<evidence type="ECO:0000313" key="1">
    <source>
        <dbReference type="EMBL" id="MBP2245180.1"/>
    </source>
</evidence>
<name>A0ABS4RQM0_PAEXY</name>
<accession>A0ABS4RQM0</accession>